<evidence type="ECO:0000313" key="2">
    <source>
        <dbReference type="EMBL" id="CEK54138.1"/>
    </source>
</evidence>
<keyword evidence="1" id="KW-0472">Membrane</keyword>
<reference evidence="2" key="1">
    <citation type="submission" date="2014-12" db="EMBL/GenBank/DDBJ databases">
        <title>Insight into the proteome of Arion vulgaris.</title>
        <authorList>
            <person name="Aradska J."/>
            <person name="Bulat T."/>
            <person name="Smidak R."/>
            <person name="Sarate P."/>
            <person name="Gangsoo J."/>
            <person name="Sialana F."/>
            <person name="Bilban M."/>
            <person name="Lubec G."/>
        </authorList>
    </citation>
    <scope>NUCLEOTIDE SEQUENCE</scope>
    <source>
        <tissue evidence="2">Skin</tissue>
    </source>
</reference>
<feature type="non-terminal residue" evidence="2">
    <location>
        <position position="63"/>
    </location>
</feature>
<name>A0A0B6YDC2_9EUPU</name>
<dbReference type="EMBL" id="HACG01007273">
    <property type="protein sequence ID" value="CEK54138.1"/>
    <property type="molecule type" value="Transcribed_RNA"/>
</dbReference>
<feature type="transmembrane region" description="Helical" evidence="1">
    <location>
        <begin position="28"/>
        <end position="50"/>
    </location>
</feature>
<keyword evidence="1" id="KW-0812">Transmembrane</keyword>
<proteinExistence type="predicted"/>
<protein>
    <submittedName>
        <fullName evidence="2">Uncharacterized protein</fullName>
    </submittedName>
</protein>
<accession>A0A0B6YDC2</accession>
<gene>
    <name evidence="2" type="primary">ORF22033</name>
</gene>
<sequence>MRMISILSTAMTVYYELASEHPLDFDIHFIILLLYVFFSQPHSLFTLILLEKYLLQAQETVLS</sequence>
<keyword evidence="1" id="KW-1133">Transmembrane helix</keyword>
<dbReference type="AlphaFoldDB" id="A0A0B6YDC2"/>
<organism evidence="2">
    <name type="scientific">Arion vulgaris</name>
    <dbReference type="NCBI Taxonomy" id="1028688"/>
    <lineage>
        <taxon>Eukaryota</taxon>
        <taxon>Metazoa</taxon>
        <taxon>Spiralia</taxon>
        <taxon>Lophotrochozoa</taxon>
        <taxon>Mollusca</taxon>
        <taxon>Gastropoda</taxon>
        <taxon>Heterobranchia</taxon>
        <taxon>Euthyneura</taxon>
        <taxon>Panpulmonata</taxon>
        <taxon>Eupulmonata</taxon>
        <taxon>Stylommatophora</taxon>
        <taxon>Helicina</taxon>
        <taxon>Arionoidea</taxon>
        <taxon>Arionidae</taxon>
        <taxon>Arion</taxon>
    </lineage>
</organism>
<evidence type="ECO:0000256" key="1">
    <source>
        <dbReference type="SAM" id="Phobius"/>
    </source>
</evidence>